<sequence length="61" mass="6634">MLKSFFRKQDSFASVELVVLTCLALWLSAFIVDAAKAYADVLAAQIVGAHGSSQVINPHRQ</sequence>
<evidence type="ECO:0000313" key="2">
    <source>
        <dbReference type="Proteomes" id="UP000813672"/>
    </source>
</evidence>
<name>A0A9Q3WNV4_9RHOB</name>
<evidence type="ECO:0000313" key="1">
    <source>
        <dbReference type="EMBL" id="MCE8539119.1"/>
    </source>
</evidence>
<dbReference type="Proteomes" id="UP000813672">
    <property type="component" value="Unassembled WGS sequence"/>
</dbReference>
<dbReference type="AlphaFoldDB" id="A0A9Q3WNV4"/>
<dbReference type="EMBL" id="JAGQAF010000011">
    <property type="protein sequence ID" value="MCE8539119.1"/>
    <property type="molecule type" value="Genomic_DNA"/>
</dbReference>
<comment type="caution">
    <text evidence="1">The sequence shown here is derived from an EMBL/GenBank/DDBJ whole genome shotgun (WGS) entry which is preliminary data.</text>
</comment>
<reference evidence="1" key="1">
    <citation type="journal article" date="2021" name="Environ. Microbiol.">
        <title>Cryptic niche differentiation of novel sediment ecotypes of Rugeria pomeroyi correlates with nitrate respiration.</title>
        <authorList>
            <person name="Lin X."/>
            <person name="McNichol J."/>
            <person name="Chu X."/>
            <person name="Qian Y."/>
            <person name="Luo H."/>
        </authorList>
    </citation>
    <scope>NUCLEOTIDE SEQUENCE</scope>
    <source>
        <strain evidence="1">SZCCDBB064</strain>
    </source>
</reference>
<proteinExistence type="predicted"/>
<organism evidence="1 2">
    <name type="scientific">Ruegeria pomeroyi</name>
    <dbReference type="NCBI Taxonomy" id="89184"/>
    <lineage>
        <taxon>Bacteria</taxon>
        <taxon>Pseudomonadati</taxon>
        <taxon>Pseudomonadota</taxon>
        <taxon>Alphaproteobacteria</taxon>
        <taxon>Rhodobacterales</taxon>
        <taxon>Roseobacteraceae</taxon>
        <taxon>Ruegeria</taxon>
    </lineage>
</organism>
<protein>
    <submittedName>
        <fullName evidence="1">Uncharacterized protein</fullName>
    </submittedName>
</protein>
<gene>
    <name evidence="1" type="ORF">KBY27_16810</name>
</gene>
<dbReference type="RefSeq" id="WP_234221057.1">
    <property type="nucleotide sequence ID" value="NZ_JAGQAF010000011.1"/>
</dbReference>
<accession>A0A9Q3WNV4</accession>